<sequence length="318" mass="34684">MRNKVAISIIAAMLLIWLIPSAAGASPEERFGGDNRYETAVILSEISWENEAEDVVLARGDEFADALASTPFAAKVDGPILLTEQDNLTRASYDEIRRLGAQKVWVMGGSNAISDKVINQLENMPGVEVERIAGKDRVETSVKIAKRVDSTPGEAIVVNRDSFADAIAIGPYAAKKQVPIILSDKNALNTTNRSYLEKAGKTYVIGGKAVLSDNVYKAVNKADRISGENRYVTSVRIADRFFPGGDMPIIATGEKFADGLTGSLLAAKRNQPILLVQHNHADDEVKRYFYFNDVANYTVLGGYNAVHQYIYAQLVAGR</sequence>
<dbReference type="InterPro" id="IPR051922">
    <property type="entry name" value="Bact_Sporulation_Assoc"/>
</dbReference>
<accession>A0A5D4NTY8</accession>
<reference evidence="2 3" key="1">
    <citation type="submission" date="2019-08" db="EMBL/GenBank/DDBJ databases">
        <title>Bacillus genomes from the desert of Cuatro Cienegas, Coahuila.</title>
        <authorList>
            <person name="Olmedo-Alvarez G."/>
        </authorList>
    </citation>
    <scope>NUCLEOTIDE SEQUENCE [LARGE SCALE GENOMIC DNA]</scope>
    <source>
        <strain evidence="2 3">CH34_1T</strain>
    </source>
</reference>
<dbReference type="EMBL" id="VTEI01000003">
    <property type="protein sequence ID" value="TYS17755.1"/>
    <property type="molecule type" value="Genomic_DNA"/>
</dbReference>
<protein>
    <recommendedName>
        <fullName evidence="4">N-acetylmuramoyl-L-alanine amidase</fullName>
    </recommendedName>
</protein>
<keyword evidence="1" id="KW-0732">Signal</keyword>
<dbReference type="AlphaFoldDB" id="A0A5D4NTY8"/>
<feature type="signal peptide" evidence="1">
    <location>
        <begin position="1"/>
        <end position="25"/>
    </location>
</feature>
<dbReference type="OrthoDB" id="9792074at2"/>
<evidence type="ECO:0000313" key="2">
    <source>
        <dbReference type="EMBL" id="TYS17755.1"/>
    </source>
</evidence>
<dbReference type="PANTHER" id="PTHR30032:SF8">
    <property type="entry name" value="GERMINATION-SPECIFIC N-ACETYLMURAMOYL-L-ALANINE AMIDASE"/>
    <property type="match status" value="1"/>
</dbReference>
<proteinExistence type="predicted"/>
<dbReference type="RefSeq" id="WP_148939095.1">
    <property type="nucleotide sequence ID" value="NZ_VTEI01000003.1"/>
</dbReference>
<name>A0A5D4NTY8_9BACI</name>
<dbReference type="Proteomes" id="UP000322267">
    <property type="component" value="Unassembled WGS sequence"/>
</dbReference>
<gene>
    <name evidence="2" type="ORF">FZC78_07805</name>
</gene>
<feature type="chain" id="PRO_5022932707" description="N-acetylmuramoyl-L-alanine amidase" evidence="1">
    <location>
        <begin position="26"/>
        <end position="318"/>
    </location>
</feature>
<evidence type="ECO:0000313" key="3">
    <source>
        <dbReference type="Proteomes" id="UP000322267"/>
    </source>
</evidence>
<evidence type="ECO:0000256" key="1">
    <source>
        <dbReference type="SAM" id="SignalP"/>
    </source>
</evidence>
<dbReference type="PANTHER" id="PTHR30032">
    <property type="entry name" value="N-ACETYLMURAMOYL-L-ALANINE AMIDASE-RELATED"/>
    <property type="match status" value="1"/>
</dbReference>
<dbReference type="Pfam" id="PF04122">
    <property type="entry name" value="CW_binding_2"/>
    <property type="match status" value="3"/>
</dbReference>
<comment type="caution">
    <text evidence="2">The sequence shown here is derived from an EMBL/GenBank/DDBJ whole genome shotgun (WGS) entry which is preliminary data.</text>
</comment>
<dbReference type="Gene3D" id="3.40.50.12090">
    <property type="match status" value="2"/>
</dbReference>
<dbReference type="InterPro" id="IPR007253">
    <property type="entry name" value="Cell_wall-bd_2"/>
</dbReference>
<evidence type="ECO:0008006" key="4">
    <source>
        <dbReference type="Google" id="ProtNLM"/>
    </source>
</evidence>
<organism evidence="2 3">
    <name type="scientific">Rossellomorea vietnamensis</name>
    <dbReference type="NCBI Taxonomy" id="218284"/>
    <lineage>
        <taxon>Bacteria</taxon>
        <taxon>Bacillati</taxon>
        <taxon>Bacillota</taxon>
        <taxon>Bacilli</taxon>
        <taxon>Bacillales</taxon>
        <taxon>Bacillaceae</taxon>
        <taxon>Rossellomorea</taxon>
    </lineage>
</organism>